<keyword evidence="2 3" id="KW-0732">Signal</keyword>
<dbReference type="InterPro" id="IPR025092">
    <property type="entry name" value="Glyco_hydro_66"/>
</dbReference>
<dbReference type="EMBL" id="UPXZ01000043">
    <property type="protein sequence ID" value="VBB48712.1"/>
    <property type="molecule type" value="Genomic_DNA"/>
</dbReference>
<dbReference type="Pfam" id="PF13199">
    <property type="entry name" value="Glyco_hydro_66"/>
    <property type="match status" value="1"/>
</dbReference>
<gene>
    <name evidence="4" type="ORF">TRIP_D60013</name>
</gene>
<dbReference type="Gene3D" id="2.60.40.10">
    <property type="entry name" value="Immunoglobulins"/>
    <property type="match status" value="1"/>
</dbReference>
<name>A0A653AKT7_9BACT</name>
<protein>
    <recommendedName>
        <fullName evidence="5">Cycloisomaltooligosaccharide glucanotransferase</fullName>
    </recommendedName>
</protein>
<sequence length="591" mass="67549">MLKIKSISLLVFMLSIMMSCKSTNPVIQPEFPVNPPTPSYLKLSLNTDKAAYKPGEEVTFTISSTELPTNAKVRYKYGNEVVSEISLTSSTWKWQVPSVDFRGYIVEVFETKNDTETIYATTAVDVSSEWTKFPRYGFLSKFDLMSDAAQGEIIENLNKYHINGLQFYDWHNKHHKPLPVTNGVPASTWKDIGNRSSYFSTIQKYIDLAHNRNMKTMFYDLVYGAWDNAEADGVKNEWYIYKDSTQTNKEIIFLQSPPFLSNIYLLDPSNIEWQNYMKEEVKNVYKYLNFDGYHMDQLGDLGAHYTSKGKFLNLALTYQSYIDAIKNAAPEKFNVMNAVAQYGQQGIASSQSDFLYSEVWNPSESYNDLSNIIKQNNILSNNTKNTILAAYMNYDMADNKGYFNTPSVLMTNAVIFAFGGAHLELGEHMLCKEYFPNDNLMMKEDLKKSLEDYYDFLVAYQNLLRDGGTFNNIMLESSDNKMTMSSWPASQGSVAVFGKNINNNTQVVHLINFTNSTTQKWRDNSGSQVQPAVIKDAKVILTTSKKVKKIWIASPDFVGGASRVLNFKQSSDKLYFILPELMYWDMIVLEF</sequence>
<dbReference type="InterPro" id="IPR013783">
    <property type="entry name" value="Ig-like_fold"/>
</dbReference>
<evidence type="ECO:0000256" key="1">
    <source>
        <dbReference type="ARBA" id="ARBA00010837"/>
    </source>
</evidence>
<organism evidence="4">
    <name type="scientific">uncultured Paludibacter sp</name>
    <dbReference type="NCBI Taxonomy" id="497635"/>
    <lineage>
        <taxon>Bacteria</taxon>
        <taxon>Pseudomonadati</taxon>
        <taxon>Bacteroidota</taxon>
        <taxon>Bacteroidia</taxon>
        <taxon>Bacteroidales</taxon>
        <taxon>Paludibacteraceae</taxon>
        <taxon>Paludibacter</taxon>
        <taxon>environmental samples</taxon>
    </lineage>
</organism>
<evidence type="ECO:0000313" key="4">
    <source>
        <dbReference type="EMBL" id="VBB48712.1"/>
    </source>
</evidence>
<evidence type="ECO:0000256" key="2">
    <source>
        <dbReference type="ARBA" id="ARBA00022729"/>
    </source>
</evidence>
<proteinExistence type="inferred from homology"/>
<feature type="signal peptide" evidence="3">
    <location>
        <begin position="1"/>
        <end position="24"/>
    </location>
</feature>
<dbReference type="InterPro" id="IPR017853">
    <property type="entry name" value="GH"/>
</dbReference>
<feature type="chain" id="PRO_5024828820" description="Cycloisomaltooligosaccharide glucanotransferase" evidence="3">
    <location>
        <begin position="25"/>
        <end position="591"/>
    </location>
</feature>
<dbReference type="PROSITE" id="PS51257">
    <property type="entry name" value="PROKAR_LIPOPROTEIN"/>
    <property type="match status" value="1"/>
</dbReference>
<dbReference type="AlphaFoldDB" id="A0A653AKT7"/>
<comment type="similarity">
    <text evidence="1">Belongs to the glycosyl hydrolase 66 family.</text>
</comment>
<dbReference type="InterPro" id="IPR013780">
    <property type="entry name" value="Glyco_hydro_b"/>
</dbReference>
<dbReference type="Gene3D" id="2.60.40.1180">
    <property type="entry name" value="Golgi alpha-mannosidase II"/>
    <property type="match status" value="1"/>
</dbReference>
<evidence type="ECO:0008006" key="5">
    <source>
        <dbReference type="Google" id="ProtNLM"/>
    </source>
</evidence>
<dbReference type="Gene3D" id="3.20.20.80">
    <property type="entry name" value="Glycosidases"/>
    <property type="match status" value="1"/>
</dbReference>
<evidence type="ECO:0000256" key="3">
    <source>
        <dbReference type="SAM" id="SignalP"/>
    </source>
</evidence>
<accession>A0A653AKT7</accession>
<dbReference type="SUPFAM" id="SSF51445">
    <property type="entry name" value="(Trans)glycosidases"/>
    <property type="match status" value="1"/>
</dbReference>
<reference evidence="4" key="1">
    <citation type="submission" date="2018-07" db="EMBL/GenBank/DDBJ databases">
        <authorList>
            <consortium name="Genoscope - CEA"/>
            <person name="William W."/>
        </authorList>
    </citation>
    <scope>NUCLEOTIDE SEQUENCE</scope>
    <source>
        <strain evidence="4">IK1</strain>
    </source>
</reference>
<dbReference type="CDD" id="cd14745">
    <property type="entry name" value="GH66"/>
    <property type="match status" value="1"/>
</dbReference>